<dbReference type="InterPro" id="IPR023865">
    <property type="entry name" value="Aliphatic_acid_kinase_CS"/>
</dbReference>
<dbReference type="PROSITE" id="PS01076">
    <property type="entry name" value="ACETATE_KINASE_2"/>
    <property type="match status" value="1"/>
</dbReference>
<dbReference type="Gene3D" id="3.30.420.40">
    <property type="match status" value="2"/>
</dbReference>
<protein>
    <recommendedName>
        <fullName evidence="9">Acetate kinase</fullName>
        <ecNumber evidence="9">2.7.2.1</ecNumber>
    </recommendedName>
    <alternativeName>
        <fullName evidence="9">Acetokinase</fullName>
    </alternativeName>
</protein>
<keyword evidence="6 9" id="KW-0418">Kinase</keyword>
<dbReference type="PANTHER" id="PTHR21060:SF21">
    <property type="entry name" value="ACETATE KINASE"/>
    <property type="match status" value="1"/>
</dbReference>
<dbReference type="PIRSF" id="PIRSF000722">
    <property type="entry name" value="Acetate_prop_kin"/>
    <property type="match status" value="1"/>
</dbReference>
<dbReference type="InterPro" id="IPR004372">
    <property type="entry name" value="Ac/propionate_kinase"/>
</dbReference>
<evidence type="ECO:0000256" key="8">
    <source>
        <dbReference type="ARBA" id="ARBA00022842"/>
    </source>
</evidence>
<comment type="catalytic activity">
    <reaction evidence="9">
        <text>acetate + ATP = acetyl phosphate + ADP</text>
        <dbReference type="Rhea" id="RHEA:11352"/>
        <dbReference type="ChEBI" id="CHEBI:22191"/>
        <dbReference type="ChEBI" id="CHEBI:30089"/>
        <dbReference type="ChEBI" id="CHEBI:30616"/>
        <dbReference type="ChEBI" id="CHEBI:456216"/>
        <dbReference type="EC" id="2.7.2.1"/>
    </reaction>
</comment>
<dbReference type="PANTHER" id="PTHR21060">
    <property type="entry name" value="ACETATE KINASE"/>
    <property type="match status" value="1"/>
</dbReference>
<evidence type="ECO:0000256" key="4">
    <source>
        <dbReference type="ARBA" id="ARBA00022723"/>
    </source>
</evidence>
<dbReference type="PRINTS" id="PR00471">
    <property type="entry name" value="ACETATEKNASE"/>
</dbReference>
<feature type="binding site" evidence="9">
    <location>
        <position position="17"/>
    </location>
    <ligand>
        <name>ATP</name>
        <dbReference type="ChEBI" id="CHEBI:30616"/>
    </ligand>
</feature>
<evidence type="ECO:0000256" key="3">
    <source>
        <dbReference type="ARBA" id="ARBA00022679"/>
    </source>
</evidence>
<dbReference type="STRING" id="395493.BegalDRAFT_2852"/>
<evidence type="ECO:0000256" key="6">
    <source>
        <dbReference type="ARBA" id="ARBA00022777"/>
    </source>
</evidence>
<feature type="binding site" evidence="9">
    <location>
        <position position="10"/>
    </location>
    <ligand>
        <name>Mg(2+)</name>
        <dbReference type="ChEBI" id="CHEBI:18420"/>
    </ligand>
</feature>
<name>I3CJ92_9GAMM</name>
<dbReference type="GO" id="GO:0006085">
    <property type="term" value="P:acetyl-CoA biosynthetic process"/>
    <property type="evidence" value="ECO:0007669"/>
    <property type="project" value="UniProtKB-UniRule"/>
</dbReference>
<keyword evidence="12" id="KW-1185">Reference proteome</keyword>
<dbReference type="HAMAP" id="MF_00020">
    <property type="entry name" value="Acetate_kinase"/>
    <property type="match status" value="1"/>
</dbReference>
<dbReference type="EMBL" id="JH600070">
    <property type="protein sequence ID" value="EIJ43685.1"/>
    <property type="molecule type" value="Genomic_DNA"/>
</dbReference>
<comment type="subcellular location">
    <subcellularLocation>
        <location evidence="9">Cytoplasm</location>
    </subcellularLocation>
</comment>
<keyword evidence="3 9" id="KW-0808">Transferase</keyword>
<evidence type="ECO:0000256" key="7">
    <source>
        <dbReference type="ARBA" id="ARBA00022840"/>
    </source>
</evidence>
<comment type="subunit">
    <text evidence="9">Homodimer.</text>
</comment>
<dbReference type="OrthoDB" id="9802453at2"/>
<evidence type="ECO:0000256" key="10">
    <source>
        <dbReference type="RuleBase" id="RU003835"/>
    </source>
</evidence>
<feature type="site" description="Transition state stabilizer" evidence="9">
    <location>
        <position position="241"/>
    </location>
</feature>
<dbReference type="UniPathway" id="UPA00340">
    <property type="reaction ID" value="UER00458"/>
</dbReference>
<comment type="similarity">
    <text evidence="1 9 10">Belongs to the acetokinase family.</text>
</comment>
<dbReference type="AlphaFoldDB" id="I3CJ92"/>
<accession>I3CJ92</accession>
<feature type="binding site" evidence="9">
    <location>
        <begin position="208"/>
        <end position="212"/>
    </location>
    <ligand>
        <name>ATP</name>
        <dbReference type="ChEBI" id="CHEBI:30616"/>
    </ligand>
</feature>
<dbReference type="RefSeq" id="WP_002691069.1">
    <property type="nucleotide sequence ID" value="NZ_JH600070.1"/>
</dbReference>
<sequence>MSQNAILVINAGSSSIKFSLFAINDGAEQTLELIYRGNISGLGTHAHFTAKNAIGLKLTDEDLGTATHEAAFARLLKWMEERDDGLSLYAVGHRVVHGGVTFNKPVAITSEIYQELEALIPLAPLHQPHNLAPIKVLDKLKEHLPQVACFDTAFHTTQTLTAQRFGIPREYTEQGIKRYGFHGLSYEYIAQKIPAVMGKLPEKVVVAHLGNGSSMCAIRHGKSVASTMGFTALDGLPMGTRTGAIDAGVILHFLNQGMDVKELTKLLYNRSGLLGVSGISNDMETLLASDSPHAKEAIDYFVYRIGCELGAMTSTINGIDALVFTAGIGEYASPIRAQVCEKAEWLGIKLNPEANAKHASCISTPDSRTSVWVIPTNEEKMIAQHTLRVLSA</sequence>
<keyword evidence="7 9" id="KW-0067">ATP-binding</keyword>
<evidence type="ECO:0000256" key="2">
    <source>
        <dbReference type="ARBA" id="ARBA00022490"/>
    </source>
</evidence>
<dbReference type="EC" id="2.7.2.1" evidence="9"/>
<dbReference type="InterPro" id="IPR043129">
    <property type="entry name" value="ATPase_NBD"/>
</dbReference>
<comment type="function">
    <text evidence="9">Catalyzes the formation of acetyl phosphate from acetate and ATP. Can also catalyze the reverse reaction.</text>
</comment>
<feature type="binding site" evidence="9">
    <location>
        <position position="94"/>
    </location>
    <ligand>
        <name>substrate</name>
    </ligand>
</feature>
<dbReference type="GO" id="GO:0008776">
    <property type="term" value="F:acetate kinase activity"/>
    <property type="evidence" value="ECO:0007669"/>
    <property type="project" value="UniProtKB-UniRule"/>
</dbReference>
<feature type="site" description="Transition state stabilizer" evidence="9">
    <location>
        <position position="182"/>
    </location>
</feature>
<proteinExistence type="inferred from homology"/>
<evidence type="ECO:0000256" key="5">
    <source>
        <dbReference type="ARBA" id="ARBA00022741"/>
    </source>
</evidence>
<keyword evidence="5 9" id="KW-0547">Nucleotide-binding</keyword>
<dbReference type="InterPro" id="IPR000890">
    <property type="entry name" value="Aliphatic_acid_kin_short-chain"/>
</dbReference>
<keyword evidence="2 9" id="KW-0963">Cytoplasm</keyword>
<comment type="pathway">
    <text evidence="9">Metabolic intermediate biosynthesis; acetyl-CoA biosynthesis; acetyl-CoA from acetate: step 1/2.</text>
</comment>
<dbReference type="HOGENOM" id="CLU_020352_0_0_6"/>
<dbReference type="GO" id="GO:0006083">
    <property type="term" value="P:acetate metabolic process"/>
    <property type="evidence" value="ECO:0007669"/>
    <property type="project" value="TreeGrafter"/>
</dbReference>
<dbReference type="Proteomes" id="UP000005744">
    <property type="component" value="Unassembled WGS sequence"/>
</dbReference>
<dbReference type="SUPFAM" id="SSF53067">
    <property type="entry name" value="Actin-like ATPase domain"/>
    <property type="match status" value="2"/>
</dbReference>
<feature type="active site" description="Proton donor/acceptor" evidence="9">
    <location>
        <position position="151"/>
    </location>
</feature>
<dbReference type="GO" id="GO:0005829">
    <property type="term" value="C:cytosol"/>
    <property type="evidence" value="ECO:0007669"/>
    <property type="project" value="TreeGrafter"/>
</dbReference>
<comment type="cofactor">
    <cofactor evidence="9">
        <name>Mg(2+)</name>
        <dbReference type="ChEBI" id="CHEBI:18420"/>
    </cofactor>
    <cofactor evidence="9">
        <name>Mn(2+)</name>
        <dbReference type="ChEBI" id="CHEBI:29035"/>
    </cofactor>
    <text evidence="9">Mg(2+). Can also accept Mn(2+).</text>
</comment>
<gene>
    <name evidence="9" type="primary">ackA</name>
    <name evidence="11" type="ORF">BegalDRAFT_2852</name>
</gene>
<organism evidence="11 12">
    <name type="scientific">Beggiatoa alba B18LD</name>
    <dbReference type="NCBI Taxonomy" id="395493"/>
    <lineage>
        <taxon>Bacteria</taxon>
        <taxon>Pseudomonadati</taxon>
        <taxon>Pseudomonadota</taxon>
        <taxon>Gammaproteobacteria</taxon>
        <taxon>Thiotrichales</taxon>
        <taxon>Thiotrichaceae</taxon>
        <taxon>Beggiatoa</taxon>
    </lineage>
</organism>
<keyword evidence="8 9" id="KW-0460">Magnesium</keyword>
<dbReference type="NCBIfam" id="TIGR00016">
    <property type="entry name" value="ackA"/>
    <property type="match status" value="1"/>
</dbReference>
<reference evidence="11 12" key="1">
    <citation type="submission" date="2011-11" db="EMBL/GenBank/DDBJ databases">
        <title>Improved High-Quality Draft sequence of Beggiatoa alba B18lD.</title>
        <authorList>
            <consortium name="US DOE Joint Genome Institute"/>
            <person name="Lucas S."/>
            <person name="Han J."/>
            <person name="Lapidus A."/>
            <person name="Cheng J.-F."/>
            <person name="Goodwin L."/>
            <person name="Pitluck S."/>
            <person name="Peters L."/>
            <person name="Mikhailova N."/>
            <person name="Held B."/>
            <person name="Detter J.C."/>
            <person name="Han C."/>
            <person name="Tapia R."/>
            <person name="Land M."/>
            <person name="Hauser L."/>
            <person name="Kyrpides N."/>
            <person name="Ivanova N."/>
            <person name="Pagani I."/>
            <person name="Samuel K."/>
            <person name="Teske A."/>
            <person name="Mueller J."/>
            <person name="Woyke T."/>
        </authorList>
    </citation>
    <scope>NUCLEOTIDE SEQUENCE [LARGE SCALE GENOMIC DNA]</scope>
    <source>
        <strain evidence="11 12">B18LD</strain>
    </source>
</reference>
<dbReference type="PROSITE" id="PS01075">
    <property type="entry name" value="ACETATE_KINASE_1"/>
    <property type="match status" value="1"/>
</dbReference>
<evidence type="ECO:0000313" key="11">
    <source>
        <dbReference type="EMBL" id="EIJ43685.1"/>
    </source>
</evidence>
<evidence type="ECO:0000256" key="1">
    <source>
        <dbReference type="ARBA" id="ARBA00008748"/>
    </source>
</evidence>
<feature type="binding site" evidence="9">
    <location>
        <position position="378"/>
    </location>
    <ligand>
        <name>Mg(2+)</name>
        <dbReference type="ChEBI" id="CHEBI:18420"/>
    </ligand>
</feature>
<dbReference type="Pfam" id="PF00871">
    <property type="entry name" value="Acetate_kinase"/>
    <property type="match status" value="1"/>
</dbReference>
<evidence type="ECO:0000313" key="12">
    <source>
        <dbReference type="Proteomes" id="UP000005744"/>
    </source>
</evidence>
<dbReference type="eggNOG" id="COG0282">
    <property type="taxonomic scope" value="Bacteria"/>
</dbReference>
<dbReference type="GO" id="GO:0000287">
    <property type="term" value="F:magnesium ion binding"/>
    <property type="evidence" value="ECO:0007669"/>
    <property type="project" value="UniProtKB-UniRule"/>
</dbReference>
<comment type="caution">
    <text evidence="9">Lacks conserved residue(s) required for the propagation of feature annotation.</text>
</comment>
<keyword evidence="4 9" id="KW-0479">Metal-binding</keyword>
<evidence type="ECO:0000256" key="9">
    <source>
        <dbReference type="HAMAP-Rule" id="MF_00020"/>
    </source>
</evidence>
<dbReference type="GO" id="GO:0005524">
    <property type="term" value="F:ATP binding"/>
    <property type="evidence" value="ECO:0007669"/>
    <property type="project" value="UniProtKB-KW"/>
</dbReference>